<accession>A0AAW4PXZ6</accession>
<dbReference type="SUPFAM" id="SSF53850">
    <property type="entry name" value="Periplasmic binding protein-like II"/>
    <property type="match status" value="1"/>
</dbReference>
<feature type="region of interest" description="Disordered" evidence="4">
    <location>
        <begin position="34"/>
        <end position="61"/>
    </location>
</feature>
<proteinExistence type="predicted"/>
<comment type="caution">
    <text evidence="5">The sequence shown here is derived from an EMBL/GenBank/DDBJ whole genome shotgun (WGS) entry which is preliminary data.</text>
</comment>
<evidence type="ECO:0000313" key="6">
    <source>
        <dbReference type="Proteomes" id="UP001430377"/>
    </source>
</evidence>
<evidence type="ECO:0000256" key="1">
    <source>
        <dbReference type="ARBA" id="ARBA00004196"/>
    </source>
</evidence>
<feature type="compositionally biased region" description="Gly residues" evidence="4">
    <location>
        <begin position="37"/>
        <end position="48"/>
    </location>
</feature>
<sequence>MTDDSTNGRLSRRRFVAGLSTAGAAAFLAGCSDDSGGSSGDGSSGDGSGSTTTTAGTTTPMNADITLSGWAANNEESALVTDLVSEFESNHEGIGVDYNPIQSKYKQKLKTQLGAGNAPDAFYVDSSYFPSFASANVLLSMEPLAESEDYDTDDFFDPLLDAFRFDGTLYGVPKDFSTLGLFHNTAMFEEASVDPPTTWSQFEDALSALKDNVSNESFKAPMIEYANGRSWWAFLYQNGGQVLSEDGSEAVFADDPGVEALEFLTGLKEDGLLAVPSDLGSGWHGAAIANQEVATAILGPWGLPFLEGYEDNPDINGQIDVAHLPKPSDGEKATIAYTVSYSASANTDSPAATRELIRSLTSDEGMARWAKKGLALSARKSHADLDYYDEHPRRKTLLEAGDWSQPFSFGPKSESIVNRVRPQLEAAMLGEKSPSDALSTAQQKINDEVL</sequence>
<dbReference type="EMBL" id="RKLR01000010">
    <property type="protein sequence ID" value="MBX0325152.1"/>
    <property type="molecule type" value="Genomic_DNA"/>
</dbReference>
<evidence type="ECO:0000256" key="2">
    <source>
        <dbReference type="ARBA" id="ARBA00022448"/>
    </source>
</evidence>
<reference evidence="5 6" key="1">
    <citation type="submission" date="2021-06" db="EMBL/GenBank/DDBJ databases">
        <title>Halomicroarcula sp. a new haloarchaeum isolated from saline soil.</title>
        <authorList>
            <person name="Duran-Viseras A."/>
            <person name="Sanchez-Porro C."/>
            <person name="Ventosa A."/>
        </authorList>
    </citation>
    <scope>NUCLEOTIDE SEQUENCE [LARGE SCALE GENOMIC DNA]</scope>
    <source>
        <strain evidence="5 6">F13</strain>
    </source>
</reference>
<dbReference type="AlphaFoldDB" id="A0AAW4PXZ6"/>
<keyword evidence="2" id="KW-0813">Transport</keyword>
<keyword evidence="3" id="KW-0732">Signal</keyword>
<evidence type="ECO:0000256" key="3">
    <source>
        <dbReference type="ARBA" id="ARBA00022729"/>
    </source>
</evidence>
<dbReference type="PROSITE" id="PS51318">
    <property type="entry name" value="TAT"/>
    <property type="match status" value="1"/>
</dbReference>
<dbReference type="InterPro" id="IPR006059">
    <property type="entry name" value="SBP"/>
</dbReference>
<protein>
    <submittedName>
        <fullName evidence="5">ABC transporter substrate-binding protein</fullName>
    </submittedName>
</protein>
<organism evidence="5 6">
    <name type="scientific">Haloarcula rubra</name>
    <dbReference type="NCBI Taxonomy" id="2487747"/>
    <lineage>
        <taxon>Archaea</taxon>
        <taxon>Methanobacteriati</taxon>
        <taxon>Methanobacteriota</taxon>
        <taxon>Stenosarchaea group</taxon>
        <taxon>Halobacteria</taxon>
        <taxon>Halobacteriales</taxon>
        <taxon>Haloarculaceae</taxon>
        <taxon>Haloarcula</taxon>
    </lineage>
</organism>
<evidence type="ECO:0000313" key="5">
    <source>
        <dbReference type="EMBL" id="MBX0325152.1"/>
    </source>
</evidence>
<gene>
    <name evidence="5" type="ORF">EGH21_19170</name>
</gene>
<evidence type="ECO:0000256" key="4">
    <source>
        <dbReference type="SAM" id="MobiDB-lite"/>
    </source>
</evidence>
<comment type="subcellular location">
    <subcellularLocation>
        <location evidence="1">Cell envelope</location>
    </subcellularLocation>
</comment>
<name>A0AAW4PXZ6_9EURY</name>
<dbReference type="Proteomes" id="UP001430377">
    <property type="component" value="Unassembled WGS sequence"/>
</dbReference>
<keyword evidence="6" id="KW-1185">Reference proteome</keyword>
<feature type="region of interest" description="Disordered" evidence="4">
    <location>
        <begin position="429"/>
        <end position="450"/>
    </location>
</feature>
<dbReference type="PANTHER" id="PTHR43649">
    <property type="entry name" value="ARABINOSE-BINDING PROTEIN-RELATED"/>
    <property type="match status" value="1"/>
</dbReference>
<dbReference type="PANTHER" id="PTHR43649:SF31">
    <property type="entry name" value="SN-GLYCEROL-3-PHOSPHATE-BINDING PERIPLASMIC PROTEIN UGPB"/>
    <property type="match status" value="1"/>
</dbReference>
<dbReference type="Pfam" id="PF13416">
    <property type="entry name" value="SBP_bac_8"/>
    <property type="match status" value="1"/>
</dbReference>
<dbReference type="InterPro" id="IPR006311">
    <property type="entry name" value="TAT_signal"/>
</dbReference>
<dbReference type="InterPro" id="IPR050490">
    <property type="entry name" value="Bact_solute-bd_prot1"/>
</dbReference>
<feature type="compositionally biased region" description="Low complexity" evidence="4">
    <location>
        <begin position="49"/>
        <end position="59"/>
    </location>
</feature>
<dbReference type="CDD" id="cd14748">
    <property type="entry name" value="PBP2_UgpB"/>
    <property type="match status" value="1"/>
</dbReference>
<dbReference type="RefSeq" id="WP_220620014.1">
    <property type="nucleotide sequence ID" value="NZ_RKLR01000010.1"/>
</dbReference>
<dbReference type="Gene3D" id="3.40.190.10">
    <property type="entry name" value="Periplasmic binding protein-like II"/>
    <property type="match status" value="2"/>
</dbReference>